<organism evidence="2 3">
    <name type="scientific">Eiseniibacteriota bacterium</name>
    <dbReference type="NCBI Taxonomy" id="2212470"/>
    <lineage>
        <taxon>Bacteria</taxon>
        <taxon>Candidatus Eiseniibacteriota</taxon>
    </lineage>
</organism>
<evidence type="ECO:0000256" key="1">
    <source>
        <dbReference type="SAM" id="Phobius"/>
    </source>
</evidence>
<name>A0A948WBW1_UNCEI</name>
<keyword evidence="1" id="KW-0472">Membrane</keyword>
<gene>
    <name evidence="2" type="ORF">KJ970_05435</name>
</gene>
<keyword evidence="1" id="KW-0812">Transmembrane</keyword>
<feature type="transmembrane region" description="Helical" evidence="1">
    <location>
        <begin position="59"/>
        <end position="79"/>
    </location>
</feature>
<sequence length="93" mass="10201">MKPDDKPHPSPHWEPGTAFSKVPRFLIGLLHLALTVALIVFVIRFYGLMENLGVPLVKVIYVPIGALALAVFILVRGILWLKRGDGEQGGGRC</sequence>
<dbReference type="AlphaFoldDB" id="A0A948WBW1"/>
<dbReference type="EMBL" id="JAHJDP010000028">
    <property type="protein sequence ID" value="MBU2690353.1"/>
    <property type="molecule type" value="Genomic_DNA"/>
</dbReference>
<evidence type="ECO:0000313" key="2">
    <source>
        <dbReference type="EMBL" id="MBU2690353.1"/>
    </source>
</evidence>
<proteinExistence type="predicted"/>
<reference evidence="2" key="1">
    <citation type="submission" date="2021-05" db="EMBL/GenBank/DDBJ databases">
        <title>Energy efficiency and biological interactions define the core microbiome of deep oligotrophic groundwater.</title>
        <authorList>
            <person name="Mehrshad M."/>
            <person name="Lopez-Fernandez M."/>
            <person name="Bell E."/>
            <person name="Bernier-Latmani R."/>
            <person name="Bertilsson S."/>
            <person name="Dopson M."/>
        </authorList>
    </citation>
    <scope>NUCLEOTIDE SEQUENCE</scope>
    <source>
        <strain evidence="2">Modern_marine.mb.64</strain>
    </source>
</reference>
<feature type="transmembrane region" description="Helical" evidence="1">
    <location>
        <begin position="25"/>
        <end position="47"/>
    </location>
</feature>
<dbReference type="Proteomes" id="UP000777784">
    <property type="component" value="Unassembled WGS sequence"/>
</dbReference>
<evidence type="ECO:0000313" key="3">
    <source>
        <dbReference type="Proteomes" id="UP000777784"/>
    </source>
</evidence>
<accession>A0A948WBW1</accession>
<comment type="caution">
    <text evidence="2">The sequence shown here is derived from an EMBL/GenBank/DDBJ whole genome shotgun (WGS) entry which is preliminary data.</text>
</comment>
<keyword evidence="1" id="KW-1133">Transmembrane helix</keyword>
<protein>
    <submittedName>
        <fullName evidence="2">Uncharacterized protein</fullName>
    </submittedName>
</protein>